<keyword evidence="3" id="KW-1185">Reference proteome</keyword>
<evidence type="ECO:0000256" key="1">
    <source>
        <dbReference type="SAM" id="MobiDB-lite"/>
    </source>
</evidence>
<sequence>MAFAASAMLLMGVDTKVKEGHISPYDTGKPGHDMVMNSGDVSATVSIPKPGKERFPVPLAELPPAVLRSGSIRVPPPLPVRKIGKDGGGD</sequence>
<dbReference type="EMBL" id="KN818252">
    <property type="protein sequence ID" value="KIL64094.1"/>
    <property type="molecule type" value="Genomic_DNA"/>
</dbReference>
<dbReference type="OrthoDB" id="2891636at2759"/>
<proteinExistence type="predicted"/>
<dbReference type="AlphaFoldDB" id="A0A0C2TBK8"/>
<protein>
    <submittedName>
        <fullName evidence="2">Uncharacterized protein</fullName>
    </submittedName>
</protein>
<feature type="region of interest" description="Disordered" evidence="1">
    <location>
        <begin position="70"/>
        <end position="90"/>
    </location>
</feature>
<evidence type="ECO:0000313" key="3">
    <source>
        <dbReference type="Proteomes" id="UP000054549"/>
    </source>
</evidence>
<name>A0A0C2TBK8_AMAMK</name>
<dbReference type="InParanoid" id="A0A0C2TBK8"/>
<dbReference type="HOGENOM" id="CLU_2440370_0_0_1"/>
<dbReference type="Proteomes" id="UP000054549">
    <property type="component" value="Unassembled WGS sequence"/>
</dbReference>
<accession>A0A0C2TBK8</accession>
<gene>
    <name evidence="2" type="ORF">M378DRAFT_11677</name>
</gene>
<evidence type="ECO:0000313" key="2">
    <source>
        <dbReference type="EMBL" id="KIL64094.1"/>
    </source>
</evidence>
<organism evidence="2 3">
    <name type="scientific">Amanita muscaria (strain Koide BX008)</name>
    <dbReference type="NCBI Taxonomy" id="946122"/>
    <lineage>
        <taxon>Eukaryota</taxon>
        <taxon>Fungi</taxon>
        <taxon>Dikarya</taxon>
        <taxon>Basidiomycota</taxon>
        <taxon>Agaricomycotina</taxon>
        <taxon>Agaricomycetes</taxon>
        <taxon>Agaricomycetidae</taxon>
        <taxon>Agaricales</taxon>
        <taxon>Pluteineae</taxon>
        <taxon>Amanitaceae</taxon>
        <taxon>Amanita</taxon>
    </lineage>
</organism>
<reference evidence="2 3" key="1">
    <citation type="submission" date="2014-04" db="EMBL/GenBank/DDBJ databases">
        <title>Evolutionary Origins and Diversification of the Mycorrhizal Mutualists.</title>
        <authorList>
            <consortium name="DOE Joint Genome Institute"/>
            <consortium name="Mycorrhizal Genomics Consortium"/>
            <person name="Kohler A."/>
            <person name="Kuo A."/>
            <person name="Nagy L.G."/>
            <person name="Floudas D."/>
            <person name="Copeland A."/>
            <person name="Barry K.W."/>
            <person name="Cichocki N."/>
            <person name="Veneault-Fourrey C."/>
            <person name="LaButti K."/>
            <person name="Lindquist E.A."/>
            <person name="Lipzen A."/>
            <person name="Lundell T."/>
            <person name="Morin E."/>
            <person name="Murat C."/>
            <person name="Riley R."/>
            <person name="Ohm R."/>
            <person name="Sun H."/>
            <person name="Tunlid A."/>
            <person name="Henrissat B."/>
            <person name="Grigoriev I.V."/>
            <person name="Hibbett D.S."/>
            <person name="Martin F."/>
        </authorList>
    </citation>
    <scope>NUCLEOTIDE SEQUENCE [LARGE SCALE GENOMIC DNA]</scope>
    <source>
        <strain evidence="2 3">Koide BX008</strain>
    </source>
</reference>